<feature type="compositionally biased region" description="Low complexity" evidence="1">
    <location>
        <begin position="341"/>
        <end position="352"/>
    </location>
</feature>
<feature type="region of interest" description="Disordered" evidence="1">
    <location>
        <begin position="1"/>
        <end position="100"/>
    </location>
</feature>
<dbReference type="EMBL" id="JASNQZ010000006">
    <property type="protein sequence ID" value="KAL0956416.1"/>
    <property type="molecule type" value="Genomic_DNA"/>
</dbReference>
<gene>
    <name evidence="2" type="ORF">HGRIS_002564</name>
</gene>
<reference evidence="3" key="1">
    <citation type="submission" date="2024-06" db="EMBL/GenBank/DDBJ databases">
        <title>Multi-omics analyses provide insights into the biosynthesis of the anticancer antibiotic pleurotin in Hohenbuehelia grisea.</title>
        <authorList>
            <person name="Weaver J.A."/>
            <person name="Alberti F."/>
        </authorList>
    </citation>
    <scope>NUCLEOTIDE SEQUENCE [LARGE SCALE GENOMIC DNA]</scope>
    <source>
        <strain evidence="3">T-177</strain>
    </source>
</reference>
<keyword evidence="3" id="KW-1185">Reference proteome</keyword>
<feature type="compositionally biased region" description="Polar residues" evidence="1">
    <location>
        <begin position="23"/>
        <end position="41"/>
    </location>
</feature>
<protein>
    <submittedName>
        <fullName evidence="2">Uncharacterized protein</fullName>
    </submittedName>
</protein>
<evidence type="ECO:0000313" key="2">
    <source>
        <dbReference type="EMBL" id="KAL0956416.1"/>
    </source>
</evidence>
<proteinExistence type="predicted"/>
<feature type="compositionally biased region" description="Polar residues" evidence="1">
    <location>
        <begin position="353"/>
        <end position="363"/>
    </location>
</feature>
<organism evidence="2 3">
    <name type="scientific">Hohenbuehelia grisea</name>
    <dbReference type="NCBI Taxonomy" id="104357"/>
    <lineage>
        <taxon>Eukaryota</taxon>
        <taxon>Fungi</taxon>
        <taxon>Dikarya</taxon>
        <taxon>Basidiomycota</taxon>
        <taxon>Agaricomycotina</taxon>
        <taxon>Agaricomycetes</taxon>
        <taxon>Agaricomycetidae</taxon>
        <taxon>Agaricales</taxon>
        <taxon>Pleurotineae</taxon>
        <taxon>Pleurotaceae</taxon>
        <taxon>Hohenbuehelia</taxon>
    </lineage>
</organism>
<evidence type="ECO:0000256" key="1">
    <source>
        <dbReference type="SAM" id="MobiDB-lite"/>
    </source>
</evidence>
<accession>A0ABR3JL03</accession>
<feature type="compositionally biased region" description="Low complexity" evidence="1">
    <location>
        <begin position="48"/>
        <end position="85"/>
    </location>
</feature>
<feature type="region of interest" description="Disordered" evidence="1">
    <location>
        <begin position="303"/>
        <end position="380"/>
    </location>
</feature>
<evidence type="ECO:0000313" key="3">
    <source>
        <dbReference type="Proteomes" id="UP001556367"/>
    </source>
</evidence>
<sequence>MSGSSYRLEAPRPRVPPAPLSFKESSYNSSASTFAGNQDSQILLYDHPSASSMPSPPSSRRQSRLISPTSPTFPGGRSRTPGSGRPTPPPSARNRSATPHGFSQNEIEMFAGQCRAWYFNQDEDAGRLMTQTLTDLPPSSKAPFSRLQASIRSEYHRSVNARKTAEFRAHLSGTVPGGSLLPAARVDPHSSLAQKERLERFEQFITNWCTVGMPGTQPFFEGLWAVMRLQVLPEHLGGAGPHRIEWEIDDAVFRESAGKEFMLEAVDILKGVLGFEEVSSSRCLTPSLSHEANLLPSITHLRSQSQPLKSHESGSSSAAPTIQPKRARAPSDPFLDTPALSHSIPSLSSQSSGNTAGLVSALSSEGMREPPSPSFAELRPSPWCADLTNNDAEEDPIRIWTSPDLYNPEYLPLLKVFPSFVTRKTLPRFPGGRLPDIEEGDEEVRAATGTLRISPRMRSDGWKGGWWTRFVLWLRRIFC</sequence>
<name>A0ABR3JL03_9AGAR</name>
<dbReference type="Proteomes" id="UP001556367">
    <property type="component" value="Unassembled WGS sequence"/>
</dbReference>
<comment type="caution">
    <text evidence="2">The sequence shown here is derived from an EMBL/GenBank/DDBJ whole genome shotgun (WGS) entry which is preliminary data.</text>
</comment>
<feature type="compositionally biased region" description="Polar residues" evidence="1">
    <location>
        <begin position="303"/>
        <end position="320"/>
    </location>
</feature>